<dbReference type="SUPFAM" id="SSF56601">
    <property type="entry name" value="beta-lactamase/transpeptidase-like"/>
    <property type="match status" value="1"/>
</dbReference>
<dbReference type="EMBL" id="JQAZ01000001">
    <property type="protein sequence ID" value="KRN33764.1"/>
    <property type="molecule type" value="Genomic_DNA"/>
</dbReference>
<dbReference type="AlphaFoldDB" id="A0A0R2GAG7"/>
<dbReference type="InterPro" id="IPR012338">
    <property type="entry name" value="Beta-lactam/transpept-like"/>
</dbReference>
<evidence type="ECO:0000256" key="9">
    <source>
        <dbReference type="ARBA" id="ARBA00023316"/>
    </source>
</evidence>
<dbReference type="InterPro" id="IPR050515">
    <property type="entry name" value="Beta-lactam/transpept"/>
</dbReference>
<evidence type="ECO:0000256" key="7">
    <source>
        <dbReference type="ARBA" id="ARBA00022989"/>
    </source>
</evidence>
<dbReference type="STRING" id="81857.IV38_GL000595"/>
<evidence type="ECO:0000256" key="6">
    <source>
        <dbReference type="ARBA" id="ARBA00022984"/>
    </source>
</evidence>
<dbReference type="GO" id="GO:0005886">
    <property type="term" value="C:plasma membrane"/>
    <property type="evidence" value="ECO:0007669"/>
    <property type="project" value="UniProtKB-SubCell"/>
</dbReference>
<dbReference type="SUPFAM" id="SSF56519">
    <property type="entry name" value="Penicillin binding protein dimerisation domain"/>
    <property type="match status" value="1"/>
</dbReference>
<dbReference type="Pfam" id="PF03717">
    <property type="entry name" value="PBP_dimer"/>
    <property type="match status" value="1"/>
</dbReference>
<dbReference type="RefSeq" id="WP_420843251.1">
    <property type="nucleotide sequence ID" value="NZ_JQAT01000001.1"/>
</dbReference>
<dbReference type="GO" id="GO:0008360">
    <property type="term" value="P:regulation of cell shape"/>
    <property type="evidence" value="ECO:0007669"/>
    <property type="project" value="UniProtKB-KW"/>
</dbReference>
<dbReference type="GO" id="GO:0009252">
    <property type="term" value="P:peptidoglycan biosynthetic process"/>
    <property type="evidence" value="ECO:0007669"/>
    <property type="project" value="UniProtKB-KW"/>
</dbReference>
<dbReference type="InterPro" id="IPR001460">
    <property type="entry name" value="PCN-bd_Tpept"/>
</dbReference>
<evidence type="ECO:0000256" key="5">
    <source>
        <dbReference type="ARBA" id="ARBA00022960"/>
    </source>
</evidence>
<feature type="transmembrane region" description="Helical" evidence="10">
    <location>
        <begin position="20"/>
        <end position="44"/>
    </location>
</feature>
<evidence type="ECO:0000256" key="3">
    <source>
        <dbReference type="ARBA" id="ARBA00022475"/>
    </source>
</evidence>
<evidence type="ECO:0000256" key="1">
    <source>
        <dbReference type="ARBA" id="ARBA00004162"/>
    </source>
</evidence>
<keyword evidence="3" id="KW-1003">Cell membrane</keyword>
<keyword evidence="7 10" id="KW-1133">Transmembrane helix</keyword>
<dbReference type="PATRIC" id="fig|81857.3.peg.600"/>
<evidence type="ECO:0000259" key="12">
    <source>
        <dbReference type="Pfam" id="PF03717"/>
    </source>
</evidence>
<dbReference type="EMBL" id="JQAT01000001">
    <property type="protein sequence ID" value="KRN29707.1"/>
    <property type="molecule type" value="Genomic_DNA"/>
</dbReference>
<dbReference type="GO" id="GO:0071555">
    <property type="term" value="P:cell wall organization"/>
    <property type="evidence" value="ECO:0007669"/>
    <property type="project" value="UniProtKB-KW"/>
</dbReference>
<dbReference type="PANTHER" id="PTHR30627">
    <property type="entry name" value="PEPTIDOGLYCAN D,D-TRANSPEPTIDASE"/>
    <property type="match status" value="1"/>
</dbReference>
<dbReference type="Gene3D" id="1.10.10.1230">
    <property type="entry name" value="Penicillin-binding protein, N-terminal non-catalytic domain, head sub-domain"/>
    <property type="match status" value="1"/>
</dbReference>
<feature type="domain" description="Penicillin-binding protein transpeptidase" evidence="11">
    <location>
        <begin position="357"/>
        <end position="688"/>
    </location>
</feature>
<gene>
    <name evidence="13" type="ORF">IV38_GL000595</name>
    <name evidence="14" type="ORF">IV40_GL000073</name>
</gene>
<accession>A0A0R2GAG7</accession>
<keyword evidence="6" id="KW-0573">Peptidoglycan synthesis</keyword>
<reference evidence="15 16" key="1">
    <citation type="journal article" date="2015" name="Genome Announc.">
        <title>Expanding the biotechnology potential of lactobacilli through comparative genomics of 213 strains and associated genera.</title>
        <authorList>
            <person name="Sun Z."/>
            <person name="Harris H.M."/>
            <person name="McCann A."/>
            <person name="Guo C."/>
            <person name="Argimon S."/>
            <person name="Zhang W."/>
            <person name="Yang X."/>
            <person name="Jeffery I.B."/>
            <person name="Cooney J.C."/>
            <person name="Kagawa T.F."/>
            <person name="Liu W."/>
            <person name="Song Y."/>
            <person name="Salvetti E."/>
            <person name="Wrobel A."/>
            <person name="Rasinkangas P."/>
            <person name="Parkhill J."/>
            <person name="Rea M.C."/>
            <person name="O'Sullivan O."/>
            <person name="Ritari J."/>
            <person name="Douillard F.P."/>
            <person name="Paul Ross R."/>
            <person name="Yang R."/>
            <person name="Briner A.E."/>
            <person name="Felis G.E."/>
            <person name="de Vos W.M."/>
            <person name="Barrangou R."/>
            <person name="Klaenhammer T.R."/>
            <person name="Caufield P.W."/>
            <person name="Cui Y."/>
            <person name="Zhang H."/>
            <person name="O'Toole P.W."/>
        </authorList>
    </citation>
    <scope>NUCLEOTIDE SEQUENCE [LARGE SCALE GENOMIC DNA]</scope>
    <source>
        <strain evidence="13 16">ATCC BAA-66</strain>
        <strain evidence="14 15">DSM 13344</strain>
    </source>
</reference>
<dbReference type="GO" id="GO:0071972">
    <property type="term" value="F:peptidoglycan L,D-transpeptidase activity"/>
    <property type="evidence" value="ECO:0007669"/>
    <property type="project" value="TreeGrafter"/>
</dbReference>
<keyword evidence="8 10" id="KW-0472">Membrane</keyword>
<evidence type="ECO:0000256" key="8">
    <source>
        <dbReference type="ARBA" id="ARBA00023136"/>
    </source>
</evidence>
<proteinExistence type="inferred from homology"/>
<dbReference type="InterPro" id="IPR036138">
    <property type="entry name" value="PBP_dimer_sf"/>
</dbReference>
<comment type="similarity">
    <text evidence="2">Belongs to the transpeptidase family.</text>
</comment>
<comment type="subcellular location">
    <subcellularLocation>
        <location evidence="1">Cell membrane</location>
        <topology evidence="1">Single-pass membrane protein</topology>
    </subcellularLocation>
</comment>
<dbReference type="Gene3D" id="3.40.710.10">
    <property type="entry name" value="DD-peptidase/beta-lactamase superfamily"/>
    <property type="match status" value="1"/>
</dbReference>
<sequence>MRPIDSKEKPQKPNRAKSNIPFRLNLLFFIVFLLFAALVGQLAYLQIMYGSKFSSSVNSTDQTTVSGAVPRGMMYDTKGRVLVGNKAQSAITYTKGADTLSTQMYAVANKLGTYITVDTDTLTPQDKADYYLADAHNLKTTNAKLPKSQKVDSSGSELAEKTVYKNQIAYVEAHHLDELTATQKNAAAIYKIMNGAYQMSTVYIKNSGLTSATLAKVSEHLTELPGVSVGTDWERSYPNGEGITSIIGNVSTEKQGLPSDQLTELLSDGYSRNDRVGTSYLEKEYQSILSGTKSQTEVKTNSEGSVKSTKEVYAGKKGASLNLTIDSKYQNQVEAALKKEFKAAVSDGAAKYSDGAYAMAMDPNTGAVLAIAGVKQNRKTGKITDNALGAINQTFVPGSAVKGATVMGALMDGVITPTNNTQSDDAIYLPGTAVKKSVYPVGTFTSLDAVTALEISSNIYMMRLAMKEGNAKYVADSSFSIDHNIFATERGYFNQFGLGVKTGIDLPGEASPYIGSTTNSDGSFKSGSALDLSYGNYDAYTVVELAQYVSTIANNGRRMQPYVVKSVESTSNNGKKGQVESVTMPKVMNTVNATKDEFNVVHKGFYETIHGTNAWATATRLKSLSPSAAAKTGTAQTFAHTDPDNDNSKQVETMNLSLVAYAPYKNPKVAIALIFPNMTDEDGAYNTVLGKEMISDYYKDYNIK</sequence>
<dbReference type="Pfam" id="PF00905">
    <property type="entry name" value="Transpeptidase"/>
    <property type="match status" value="1"/>
</dbReference>
<dbReference type="Proteomes" id="UP000051645">
    <property type="component" value="Unassembled WGS sequence"/>
</dbReference>
<keyword evidence="15" id="KW-1185">Reference proteome</keyword>
<comment type="caution">
    <text evidence="14">The sequence shown here is derived from an EMBL/GenBank/DDBJ whole genome shotgun (WGS) entry which is preliminary data.</text>
</comment>
<evidence type="ECO:0000256" key="4">
    <source>
        <dbReference type="ARBA" id="ARBA00022692"/>
    </source>
</evidence>
<dbReference type="InterPro" id="IPR005311">
    <property type="entry name" value="PBP_dimer"/>
</dbReference>
<dbReference type="Gene3D" id="3.90.1310.10">
    <property type="entry name" value="Penicillin-binding protein 2a (Domain 2)"/>
    <property type="match status" value="1"/>
</dbReference>
<dbReference type="Proteomes" id="UP000051751">
    <property type="component" value="Unassembled WGS sequence"/>
</dbReference>
<evidence type="ECO:0000313" key="15">
    <source>
        <dbReference type="Proteomes" id="UP000051645"/>
    </source>
</evidence>
<dbReference type="GO" id="GO:0008658">
    <property type="term" value="F:penicillin binding"/>
    <property type="evidence" value="ECO:0007669"/>
    <property type="project" value="InterPro"/>
</dbReference>
<keyword evidence="9" id="KW-0961">Cell wall biogenesis/degradation</keyword>
<evidence type="ECO:0000313" key="14">
    <source>
        <dbReference type="EMBL" id="KRN33764.1"/>
    </source>
</evidence>
<organism evidence="14 15">
    <name type="scientific">Lactobacillus selangorensis</name>
    <dbReference type="NCBI Taxonomy" id="81857"/>
    <lineage>
        <taxon>Bacteria</taxon>
        <taxon>Bacillati</taxon>
        <taxon>Bacillota</taxon>
        <taxon>Bacilli</taxon>
        <taxon>Lactobacillales</taxon>
        <taxon>Lactobacillaceae</taxon>
        <taxon>Lactobacillus</taxon>
    </lineage>
</organism>
<evidence type="ECO:0000313" key="13">
    <source>
        <dbReference type="EMBL" id="KRN29707.1"/>
    </source>
</evidence>
<name>A0A0R2GAG7_9LACO</name>
<keyword evidence="5" id="KW-0133">Cell shape</keyword>
<dbReference type="PANTHER" id="PTHR30627:SF2">
    <property type="entry name" value="PEPTIDOGLYCAN D,D-TRANSPEPTIDASE MRDA"/>
    <property type="match status" value="1"/>
</dbReference>
<protein>
    <submittedName>
        <fullName evidence="14">Pbp2B2 protein</fullName>
    </submittedName>
</protein>
<feature type="domain" description="Penicillin-binding protein dimerisation" evidence="12">
    <location>
        <begin position="69"/>
        <end position="309"/>
    </location>
</feature>
<evidence type="ECO:0000256" key="10">
    <source>
        <dbReference type="SAM" id="Phobius"/>
    </source>
</evidence>
<evidence type="ECO:0000313" key="16">
    <source>
        <dbReference type="Proteomes" id="UP000051751"/>
    </source>
</evidence>
<keyword evidence="4 10" id="KW-0812">Transmembrane</keyword>
<evidence type="ECO:0000259" key="11">
    <source>
        <dbReference type="Pfam" id="PF00905"/>
    </source>
</evidence>
<evidence type="ECO:0000256" key="2">
    <source>
        <dbReference type="ARBA" id="ARBA00007171"/>
    </source>
</evidence>